<evidence type="ECO:0000313" key="4">
    <source>
        <dbReference type="EMBL" id="NYT48330.1"/>
    </source>
</evidence>
<dbReference type="Pfam" id="PF03972">
    <property type="entry name" value="MmgE_PrpD_N"/>
    <property type="match status" value="1"/>
</dbReference>
<dbReference type="PANTHER" id="PTHR16943">
    <property type="entry name" value="2-METHYLCITRATE DEHYDRATASE-RELATED"/>
    <property type="match status" value="1"/>
</dbReference>
<dbReference type="SUPFAM" id="SSF103378">
    <property type="entry name" value="2-methylcitrate dehydratase PrpD"/>
    <property type="match status" value="1"/>
</dbReference>
<dbReference type="InterPro" id="IPR042183">
    <property type="entry name" value="MmgE/PrpD_sf_1"/>
</dbReference>
<dbReference type="Pfam" id="PF19305">
    <property type="entry name" value="MmgE_PrpD_C"/>
    <property type="match status" value="1"/>
</dbReference>
<dbReference type="InterPro" id="IPR042188">
    <property type="entry name" value="MmgE/PrpD_sf_2"/>
</dbReference>
<accession>A0A853FZT3</accession>
<dbReference type="InterPro" id="IPR005656">
    <property type="entry name" value="MmgE_PrpD"/>
</dbReference>
<evidence type="ECO:0000259" key="2">
    <source>
        <dbReference type="Pfam" id="PF03972"/>
    </source>
</evidence>
<dbReference type="AlphaFoldDB" id="A0A853FZT3"/>
<dbReference type="GO" id="GO:0016829">
    <property type="term" value="F:lyase activity"/>
    <property type="evidence" value="ECO:0007669"/>
    <property type="project" value="InterPro"/>
</dbReference>
<evidence type="ECO:0000256" key="1">
    <source>
        <dbReference type="ARBA" id="ARBA00006174"/>
    </source>
</evidence>
<dbReference type="Gene3D" id="3.30.1330.120">
    <property type="entry name" value="2-methylcitrate dehydratase PrpD"/>
    <property type="match status" value="1"/>
</dbReference>
<comment type="caution">
    <text evidence="4">The sequence shown here is derived from an EMBL/GenBank/DDBJ whole genome shotgun (WGS) entry which is preliminary data.</text>
</comment>
<dbReference type="RefSeq" id="WP_180153648.1">
    <property type="nucleotide sequence ID" value="NZ_JACCEM010000002.1"/>
</dbReference>
<dbReference type="Proteomes" id="UP000559809">
    <property type="component" value="Unassembled WGS sequence"/>
</dbReference>
<dbReference type="PANTHER" id="PTHR16943:SF8">
    <property type="entry name" value="2-METHYLCITRATE DEHYDRATASE"/>
    <property type="match status" value="1"/>
</dbReference>
<gene>
    <name evidence="4" type="ORF">H0A72_03305</name>
</gene>
<name>A0A853FZT3_9BURK</name>
<keyword evidence="5" id="KW-1185">Reference proteome</keyword>
<organism evidence="4 5">
    <name type="scientific">Parapusillimonas granuli</name>
    <dbReference type="NCBI Taxonomy" id="380911"/>
    <lineage>
        <taxon>Bacteria</taxon>
        <taxon>Pseudomonadati</taxon>
        <taxon>Pseudomonadota</taxon>
        <taxon>Betaproteobacteria</taxon>
        <taxon>Burkholderiales</taxon>
        <taxon>Alcaligenaceae</taxon>
        <taxon>Parapusillimonas</taxon>
    </lineage>
</organism>
<dbReference type="InterPro" id="IPR045337">
    <property type="entry name" value="MmgE_PrpD_C"/>
</dbReference>
<evidence type="ECO:0000259" key="3">
    <source>
        <dbReference type="Pfam" id="PF19305"/>
    </source>
</evidence>
<dbReference type="EMBL" id="JACCEM010000002">
    <property type="protein sequence ID" value="NYT48330.1"/>
    <property type="molecule type" value="Genomic_DNA"/>
</dbReference>
<reference evidence="4 5" key="1">
    <citation type="submission" date="2020-07" db="EMBL/GenBank/DDBJ databases">
        <title>Taxonomic revisions and descriptions of new bacterial species based on genomic comparisons in the high-G+C-content subgroup of the family Alcaligenaceae.</title>
        <authorList>
            <person name="Szabo A."/>
            <person name="Felfoldi T."/>
        </authorList>
    </citation>
    <scope>NUCLEOTIDE SEQUENCE [LARGE SCALE GENOMIC DNA]</scope>
    <source>
        <strain evidence="4 5">LMG 24012</strain>
    </source>
</reference>
<dbReference type="InterPro" id="IPR045336">
    <property type="entry name" value="MmgE_PrpD_N"/>
</dbReference>
<dbReference type="InterPro" id="IPR036148">
    <property type="entry name" value="MmgE/PrpD_sf"/>
</dbReference>
<sequence>MPKTSFDAVTAPPSASALALARLAHSSSWTQHPPEVVAHALRIVRDTLGVMLGGSTLAEVRKLAGMAPELGAGGATILGSRHTAAGHVAALVNGTGGVSLELDEGNQYAVNHPSIHMLPALWALAEERDASGAQLMHAFIVGYEIAVRVGAATRLRGPVHPFGTHTIVGTAAGAAVLLGLDAAQTATALELAAGLCIASSQNAANAGASVRNLFTGFTNHNGLLAVRLAQAGFSGEPGALESVFGKVLGSAFDLRVGTALQPYYITRNYFKIHACSRWNHAPIEAMAAILASRDIALDAIEEIEVHTYDPATRLSGTSVANAYAAKHSIPYNVAARAVYGSNALDVYTDAHLRDPRLQALLGKIRVLEDPALTALLPGIRAGRVSVRMSSGQVHTVQSEQPRGGHDNPLGEQELVEKFRLLAGMALPAERVDALLEAIPRLPDLGSVRAVSELLRGLAEEPPAAGRRHRKSD</sequence>
<feature type="domain" description="MmgE/PrpD N-terminal" evidence="2">
    <location>
        <begin position="19"/>
        <end position="245"/>
    </location>
</feature>
<protein>
    <submittedName>
        <fullName evidence="4">MmgE/PrpD family protein</fullName>
    </submittedName>
</protein>
<evidence type="ECO:0000313" key="5">
    <source>
        <dbReference type="Proteomes" id="UP000559809"/>
    </source>
</evidence>
<feature type="domain" description="MmgE/PrpD C-terminal" evidence="3">
    <location>
        <begin position="273"/>
        <end position="435"/>
    </location>
</feature>
<dbReference type="Gene3D" id="1.10.4100.10">
    <property type="entry name" value="2-methylcitrate dehydratase PrpD"/>
    <property type="match status" value="1"/>
</dbReference>
<comment type="similarity">
    <text evidence="1">Belongs to the PrpD family.</text>
</comment>
<proteinExistence type="inferred from homology"/>